<comment type="function">
    <text evidence="8">Auxin response factors (ARFs) are transcriptional factors that bind specifically to the DNA sequence 5'-TGTCTC-3' found in the auxin-responsive promoter elements (AuxREs).</text>
</comment>
<dbReference type="AlphaFoldDB" id="A0A7J7ML66"/>
<feature type="domain" description="TF-B3" evidence="9">
    <location>
        <begin position="113"/>
        <end position="216"/>
    </location>
</feature>
<dbReference type="EMBL" id="JACGCM010001420">
    <property type="protein sequence ID" value="KAF6155510.1"/>
    <property type="molecule type" value="Genomic_DNA"/>
</dbReference>
<dbReference type="GO" id="GO:0009734">
    <property type="term" value="P:auxin-activated signaling pathway"/>
    <property type="evidence" value="ECO:0007669"/>
    <property type="project" value="UniProtKB-KW"/>
</dbReference>
<dbReference type="GO" id="GO:0006355">
    <property type="term" value="P:regulation of DNA-templated transcription"/>
    <property type="evidence" value="ECO:0007669"/>
    <property type="project" value="InterPro"/>
</dbReference>
<gene>
    <name evidence="10" type="ORF">GIB67_017865</name>
</gene>
<dbReference type="InterPro" id="IPR003340">
    <property type="entry name" value="B3_DNA-bd"/>
</dbReference>
<dbReference type="OrthoDB" id="1414159at2759"/>
<keyword evidence="6 8" id="KW-0539">Nucleus</keyword>
<dbReference type="Gene3D" id="2.30.30.1040">
    <property type="match status" value="1"/>
</dbReference>
<dbReference type="Gene3D" id="2.40.330.10">
    <property type="entry name" value="DNA-binding pseudobarrel domain"/>
    <property type="match status" value="1"/>
</dbReference>
<evidence type="ECO:0000313" key="11">
    <source>
        <dbReference type="Proteomes" id="UP000541444"/>
    </source>
</evidence>
<comment type="subunit">
    <text evidence="8">Homodimers and heterodimers.</text>
</comment>
<dbReference type="InterPro" id="IPR044835">
    <property type="entry name" value="ARF_plant"/>
</dbReference>
<dbReference type="Pfam" id="PF02362">
    <property type="entry name" value="B3"/>
    <property type="match status" value="1"/>
</dbReference>
<dbReference type="CDD" id="cd10017">
    <property type="entry name" value="B3_DNA"/>
    <property type="match status" value="1"/>
</dbReference>
<evidence type="ECO:0000256" key="2">
    <source>
        <dbReference type="ARBA" id="ARBA00007853"/>
    </source>
</evidence>
<organism evidence="10 11">
    <name type="scientific">Kingdonia uniflora</name>
    <dbReference type="NCBI Taxonomy" id="39325"/>
    <lineage>
        <taxon>Eukaryota</taxon>
        <taxon>Viridiplantae</taxon>
        <taxon>Streptophyta</taxon>
        <taxon>Embryophyta</taxon>
        <taxon>Tracheophyta</taxon>
        <taxon>Spermatophyta</taxon>
        <taxon>Magnoliopsida</taxon>
        <taxon>Ranunculales</taxon>
        <taxon>Circaeasteraceae</taxon>
        <taxon>Kingdonia</taxon>
    </lineage>
</organism>
<evidence type="ECO:0000256" key="3">
    <source>
        <dbReference type="ARBA" id="ARBA00023015"/>
    </source>
</evidence>
<accession>A0A7J7ML66</accession>
<proteinExistence type="inferred from homology"/>
<dbReference type="PANTHER" id="PTHR31384">
    <property type="entry name" value="AUXIN RESPONSE FACTOR 4-RELATED"/>
    <property type="match status" value="1"/>
</dbReference>
<comment type="caution">
    <text evidence="10">The sequence shown here is derived from an EMBL/GenBank/DDBJ whole genome shotgun (WGS) entry which is preliminary data.</text>
</comment>
<name>A0A7J7ML66_9MAGN</name>
<dbReference type="InterPro" id="IPR010525">
    <property type="entry name" value="ARF_dom"/>
</dbReference>
<dbReference type="SMART" id="SM01019">
    <property type="entry name" value="B3"/>
    <property type="match status" value="1"/>
</dbReference>
<protein>
    <recommendedName>
        <fullName evidence="8">Auxin response factor</fullName>
    </recommendedName>
</protein>
<dbReference type="GO" id="GO:0003677">
    <property type="term" value="F:DNA binding"/>
    <property type="evidence" value="ECO:0007669"/>
    <property type="project" value="UniProtKB-KW"/>
</dbReference>
<evidence type="ECO:0000256" key="6">
    <source>
        <dbReference type="ARBA" id="ARBA00023242"/>
    </source>
</evidence>
<keyword evidence="11" id="KW-1185">Reference proteome</keyword>
<evidence type="ECO:0000256" key="4">
    <source>
        <dbReference type="ARBA" id="ARBA00023125"/>
    </source>
</evidence>
<dbReference type="Proteomes" id="UP000541444">
    <property type="component" value="Unassembled WGS sequence"/>
</dbReference>
<evidence type="ECO:0000259" key="9">
    <source>
        <dbReference type="PROSITE" id="PS50863"/>
    </source>
</evidence>
<dbReference type="Pfam" id="PF06507">
    <property type="entry name" value="ARF_AD"/>
    <property type="match status" value="1"/>
</dbReference>
<keyword evidence="7 8" id="KW-0927">Auxin signaling pathway</keyword>
<comment type="subcellular location">
    <subcellularLocation>
        <location evidence="1 8">Nucleus</location>
    </subcellularLocation>
</comment>
<dbReference type="PROSITE" id="PS50863">
    <property type="entry name" value="B3"/>
    <property type="match status" value="1"/>
</dbReference>
<sequence length="602" mass="65568">MARDKYLDLDPSIWRCCAGSSVTIPTVNSRVYYFPQGHAEQASSPPDFARIASLKPFVLCRVVGVRFLANSDTDEVFTKVGLVPIEGGVDHFGGEIGQWGGDNNVVESRIVSFAKVLTPSDANNGGGFSVPRFCADSIFPGLDYLAVPPLQTIAVRDVHGVVWEFRHIYRGTPRRHLLTTGWSKFVNNKKLVAGDSVVFMRDNLTRELFVGVRRTGRLSVVSDCGQWNCLGEKVKLEEEFGRGEGFSRSCAGKVLPESVLKAVELAGAGKPFEIVCYPRAGSSDFLVRAEAVGESLNRYWSAGMRVKMAVETEDSARLTWFQGTITGAGVPDQGPWHCSPWRMLQVSWDEPEVLQNLTRVSPWQVETTPVTSPLHPPFPFSKKLRVSQNLELLTDGQGPMLPHMTGNLDSSLFNYKSFPVGIQGARHNPVSLPSLSNSVANSNKYMYFENHHGNNMAPKFSSVSTELHVGAVSTELNVGAVSTELNIGVVSTELNIGGTSQSDNSSPHSQGSVHFFGNSEIKTSSSSFQLFGKTIHTTQPVEAVEAGSQDGGSAEDDDGVGYKETGALMNLLEPSLSYPYSNLHNRLDIECQRVSAVEACPL</sequence>
<dbReference type="GO" id="GO:0005634">
    <property type="term" value="C:nucleus"/>
    <property type="evidence" value="ECO:0007669"/>
    <property type="project" value="UniProtKB-SubCell"/>
</dbReference>
<dbReference type="SUPFAM" id="SSF101936">
    <property type="entry name" value="DNA-binding pseudobarrel domain"/>
    <property type="match status" value="1"/>
</dbReference>
<evidence type="ECO:0000256" key="8">
    <source>
        <dbReference type="RuleBase" id="RU004561"/>
    </source>
</evidence>
<dbReference type="PANTHER" id="PTHR31384:SF94">
    <property type="entry name" value="AUXIN RESPONSE FACTOR 17"/>
    <property type="match status" value="1"/>
</dbReference>
<evidence type="ECO:0000256" key="1">
    <source>
        <dbReference type="ARBA" id="ARBA00004123"/>
    </source>
</evidence>
<reference evidence="10 11" key="1">
    <citation type="journal article" date="2020" name="IScience">
        <title>Genome Sequencing of the Endangered Kingdonia uniflora (Circaeasteraceae, Ranunculales) Reveals Potential Mechanisms of Evolutionary Specialization.</title>
        <authorList>
            <person name="Sun Y."/>
            <person name="Deng T."/>
            <person name="Zhang A."/>
            <person name="Moore M.J."/>
            <person name="Landis J.B."/>
            <person name="Lin N."/>
            <person name="Zhang H."/>
            <person name="Zhang X."/>
            <person name="Huang J."/>
            <person name="Zhang X."/>
            <person name="Sun H."/>
            <person name="Wang H."/>
        </authorList>
    </citation>
    <scope>NUCLEOTIDE SEQUENCE [LARGE SCALE GENOMIC DNA]</scope>
    <source>
        <strain evidence="10">TB1705</strain>
        <tissue evidence="10">Leaf</tissue>
    </source>
</reference>
<evidence type="ECO:0000313" key="10">
    <source>
        <dbReference type="EMBL" id="KAF6155510.1"/>
    </source>
</evidence>
<evidence type="ECO:0000256" key="7">
    <source>
        <dbReference type="ARBA" id="ARBA00023294"/>
    </source>
</evidence>
<dbReference type="FunFam" id="2.40.330.10:FF:000001">
    <property type="entry name" value="Auxin response factor"/>
    <property type="match status" value="1"/>
</dbReference>
<keyword evidence="3 8" id="KW-0805">Transcription regulation</keyword>
<evidence type="ECO:0000256" key="5">
    <source>
        <dbReference type="ARBA" id="ARBA00023163"/>
    </source>
</evidence>
<comment type="similarity">
    <text evidence="2 8">Belongs to the ARF family.</text>
</comment>
<keyword evidence="5 8" id="KW-0804">Transcription</keyword>
<keyword evidence="4 8" id="KW-0238">DNA-binding</keyword>
<dbReference type="InterPro" id="IPR015300">
    <property type="entry name" value="DNA-bd_pseudobarrel_sf"/>
</dbReference>